<keyword evidence="1" id="KW-0472">Membrane</keyword>
<evidence type="ECO:0000313" key="2">
    <source>
        <dbReference type="EMBL" id="PKK55764.1"/>
    </source>
</evidence>
<evidence type="ECO:0000256" key="1">
    <source>
        <dbReference type="SAM" id="Phobius"/>
    </source>
</evidence>
<dbReference type="EMBL" id="LLXL01006875">
    <property type="protein sequence ID" value="PKK55764.1"/>
    <property type="molecule type" value="Genomic_DNA"/>
</dbReference>
<proteinExistence type="predicted"/>
<sequence>MGGKKRRHDPKPKALKQKIYSRIFIIVHIFLNAIEDAMIKGISREHYHWKKQAKLTLT</sequence>
<gene>
    <name evidence="2" type="ORF">RhiirC2_801557</name>
</gene>
<protein>
    <submittedName>
        <fullName evidence="2">Uncharacterized protein</fullName>
    </submittedName>
</protein>
<evidence type="ECO:0000313" key="3">
    <source>
        <dbReference type="Proteomes" id="UP000233469"/>
    </source>
</evidence>
<dbReference type="Proteomes" id="UP000233469">
    <property type="component" value="Unassembled WGS sequence"/>
</dbReference>
<name>A0A2N1M273_9GLOM</name>
<organism evidence="2 3">
    <name type="scientific">Rhizophagus irregularis</name>
    <dbReference type="NCBI Taxonomy" id="588596"/>
    <lineage>
        <taxon>Eukaryota</taxon>
        <taxon>Fungi</taxon>
        <taxon>Fungi incertae sedis</taxon>
        <taxon>Mucoromycota</taxon>
        <taxon>Glomeromycotina</taxon>
        <taxon>Glomeromycetes</taxon>
        <taxon>Glomerales</taxon>
        <taxon>Glomeraceae</taxon>
        <taxon>Rhizophagus</taxon>
    </lineage>
</organism>
<reference evidence="2 3" key="2">
    <citation type="submission" date="2017-10" db="EMBL/GenBank/DDBJ databases">
        <title>Extensive intraspecific genome diversity in a model arbuscular mycorrhizal fungus.</title>
        <authorList>
            <person name="Chen E.C.H."/>
            <person name="Morin E."/>
            <person name="Baudet D."/>
            <person name="Noel J."/>
            <person name="Ndikumana S."/>
            <person name="Charron P."/>
            <person name="St-Onge C."/>
            <person name="Giorgi J."/>
            <person name="Grigoriev I.V."/>
            <person name="Roux C."/>
            <person name="Martin F.M."/>
            <person name="Corradi N."/>
        </authorList>
    </citation>
    <scope>NUCLEOTIDE SEQUENCE [LARGE SCALE GENOMIC DNA]</scope>
    <source>
        <strain evidence="2 3">C2</strain>
    </source>
</reference>
<accession>A0A2N1M273</accession>
<reference evidence="2 3" key="1">
    <citation type="submission" date="2016-04" db="EMBL/GenBank/DDBJ databases">
        <title>Genome analyses suggest a sexual origin of heterokaryosis in a supposedly ancient asexual fungus.</title>
        <authorList>
            <person name="Ropars J."/>
            <person name="Sedzielewska K."/>
            <person name="Noel J."/>
            <person name="Charron P."/>
            <person name="Farinelli L."/>
            <person name="Marton T."/>
            <person name="Kruger M."/>
            <person name="Pelin A."/>
            <person name="Brachmann A."/>
            <person name="Corradi N."/>
        </authorList>
    </citation>
    <scope>NUCLEOTIDE SEQUENCE [LARGE SCALE GENOMIC DNA]</scope>
    <source>
        <strain evidence="2 3">C2</strain>
    </source>
</reference>
<keyword evidence="1" id="KW-0812">Transmembrane</keyword>
<keyword evidence="1" id="KW-1133">Transmembrane helix</keyword>
<dbReference type="AlphaFoldDB" id="A0A2N1M273"/>
<feature type="transmembrane region" description="Helical" evidence="1">
    <location>
        <begin position="20"/>
        <end position="39"/>
    </location>
</feature>
<comment type="caution">
    <text evidence="2">The sequence shown here is derived from an EMBL/GenBank/DDBJ whole genome shotgun (WGS) entry which is preliminary data.</text>
</comment>